<accession>K4KVE4</accession>
<dbReference type="Pfam" id="PF12833">
    <property type="entry name" value="HTH_18"/>
    <property type="match status" value="1"/>
</dbReference>
<keyword evidence="7" id="KW-1185">Reference proteome</keyword>
<reference evidence="6 7" key="1">
    <citation type="journal article" date="2013" name="Genome Announc.">
        <title>Complete genome sequence of Simiduia agarivorans SA1(T), a marine bacterium able to degrade a variety of polysaccharides.</title>
        <authorList>
            <person name="Lin S.Y."/>
            <person name="Shieh W.Y."/>
            <person name="Chen J.S."/>
            <person name="Tang S.L."/>
        </authorList>
    </citation>
    <scope>NUCLEOTIDE SEQUENCE [LARGE SCALE GENOMIC DNA]</scope>
    <source>
        <strain evidence="7">DSM 21679 / JCM 13881 / BCRC 17597 / SA1</strain>
    </source>
</reference>
<dbReference type="KEGG" id="saga:M5M_03590"/>
<sequence length="319" mass="34913">MSLYSFSDRLRLLLRLAYEPSGGLNAQIWSYLGAACAMFEADQAILYQQALGGCQYFSHIAGARREALQVGEGALDAELHALMCLKNPKMLVLLPDITGNLPGLAYTPESAADLQALVAPLPATSAVLMLIRRRAGSVKEAPLHAQNDRAGQTGQLTAQDSEVLALLAEGVARMVQLNASPDKILRAQEGFAVAGIRSLPEYVELASLPAVFGVPGRVMDSLSRRVGQSSLSIDDIASELSMSKRTLQRRLQQAEINFAMLRDQVRFHYAIGYLVDQNLSVDQISNALDFSDRTSFTNAFKRWTGLSPSTFRKLFRDYT</sequence>
<dbReference type="Gene3D" id="1.10.10.60">
    <property type="entry name" value="Homeodomain-like"/>
    <property type="match status" value="1"/>
</dbReference>
<evidence type="ECO:0000256" key="3">
    <source>
        <dbReference type="ARBA" id="ARBA00023163"/>
    </source>
</evidence>
<keyword evidence="2" id="KW-0238">DNA-binding</keyword>
<proteinExistence type="predicted"/>
<dbReference type="GO" id="GO:0000976">
    <property type="term" value="F:transcription cis-regulatory region binding"/>
    <property type="evidence" value="ECO:0007669"/>
    <property type="project" value="TreeGrafter"/>
</dbReference>
<keyword evidence="4" id="KW-0175">Coiled coil</keyword>
<dbReference type="InterPro" id="IPR018060">
    <property type="entry name" value="HTH_AraC"/>
</dbReference>
<evidence type="ECO:0000259" key="5">
    <source>
        <dbReference type="PROSITE" id="PS01124"/>
    </source>
</evidence>
<dbReference type="eggNOG" id="COG2207">
    <property type="taxonomic scope" value="Bacteria"/>
</dbReference>
<organism evidence="6 7">
    <name type="scientific">Simiduia agarivorans (strain DSM 21679 / JCM 13881 / BCRC 17597 / SA1)</name>
    <dbReference type="NCBI Taxonomy" id="1117647"/>
    <lineage>
        <taxon>Bacteria</taxon>
        <taxon>Pseudomonadati</taxon>
        <taxon>Pseudomonadota</taxon>
        <taxon>Gammaproteobacteria</taxon>
        <taxon>Cellvibrionales</taxon>
        <taxon>Cellvibrionaceae</taxon>
        <taxon>Simiduia</taxon>
    </lineage>
</organism>
<dbReference type="InterPro" id="IPR009057">
    <property type="entry name" value="Homeodomain-like_sf"/>
</dbReference>
<dbReference type="EMBL" id="CP003746">
    <property type="protein sequence ID" value="AFU97927.1"/>
    <property type="molecule type" value="Genomic_DNA"/>
</dbReference>
<evidence type="ECO:0000256" key="2">
    <source>
        <dbReference type="ARBA" id="ARBA00023125"/>
    </source>
</evidence>
<evidence type="ECO:0000256" key="1">
    <source>
        <dbReference type="ARBA" id="ARBA00023015"/>
    </source>
</evidence>
<dbReference type="PANTHER" id="PTHR47894:SF1">
    <property type="entry name" value="HTH-TYPE TRANSCRIPTIONAL REGULATOR VQSM"/>
    <property type="match status" value="1"/>
</dbReference>
<dbReference type="SMART" id="SM00342">
    <property type="entry name" value="HTH_ARAC"/>
    <property type="match status" value="1"/>
</dbReference>
<dbReference type="HOGENOM" id="CLU_833907_0_0_6"/>
<dbReference type="Proteomes" id="UP000000466">
    <property type="component" value="Chromosome"/>
</dbReference>
<dbReference type="PROSITE" id="PS01124">
    <property type="entry name" value="HTH_ARAC_FAMILY_2"/>
    <property type="match status" value="1"/>
</dbReference>
<dbReference type="SUPFAM" id="SSF46689">
    <property type="entry name" value="Homeodomain-like"/>
    <property type="match status" value="1"/>
</dbReference>
<dbReference type="STRING" id="1117647.M5M_03590"/>
<feature type="domain" description="HTH araC/xylS-type" evidence="5">
    <location>
        <begin position="216"/>
        <end position="314"/>
    </location>
</feature>
<gene>
    <name evidence="6" type="ordered locus">M5M_03590</name>
</gene>
<feature type="coiled-coil region" evidence="4">
    <location>
        <begin position="237"/>
        <end position="264"/>
    </location>
</feature>
<protein>
    <submittedName>
        <fullName evidence="6">AraC family transcriptional regulator</fullName>
    </submittedName>
</protein>
<evidence type="ECO:0000313" key="6">
    <source>
        <dbReference type="EMBL" id="AFU97927.1"/>
    </source>
</evidence>
<evidence type="ECO:0000256" key="4">
    <source>
        <dbReference type="SAM" id="Coils"/>
    </source>
</evidence>
<evidence type="ECO:0000313" key="7">
    <source>
        <dbReference type="Proteomes" id="UP000000466"/>
    </source>
</evidence>
<dbReference type="AlphaFoldDB" id="K4KVE4"/>
<keyword evidence="1" id="KW-0805">Transcription regulation</keyword>
<dbReference type="PANTHER" id="PTHR47894">
    <property type="entry name" value="HTH-TYPE TRANSCRIPTIONAL REGULATOR GADX"/>
    <property type="match status" value="1"/>
</dbReference>
<keyword evidence="3" id="KW-0804">Transcription</keyword>
<dbReference type="GO" id="GO:0003700">
    <property type="term" value="F:DNA-binding transcription factor activity"/>
    <property type="evidence" value="ECO:0007669"/>
    <property type="project" value="InterPro"/>
</dbReference>
<dbReference type="GO" id="GO:0005829">
    <property type="term" value="C:cytosol"/>
    <property type="evidence" value="ECO:0007669"/>
    <property type="project" value="TreeGrafter"/>
</dbReference>
<name>K4KVE4_SIMAS</name>